<accession>A0A915EVB7</accession>
<dbReference type="Proteomes" id="UP000887574">
    <property type="component" value="Unplaced"/>
</dbReference>
<organism evidence="1 2">
    <name type="scientific">Ditylenchus dipsaci</name>
    <dbReference type="NCBI Taxonomy" id="166011"/>
    <lineage>
        <taxon>Eukaryota</taxon>
        <taxon>Metazoa</taxon>
        <taxon>Ecdysozoa</taxon>
        <taxon>Nematoda</taxon>
        <taxon>Chromadorea</taxon>
        <taxon>Rhabditida</taxon>
        <taxon>Tylenchina</taxon>
        <taxon>Tylenchomorpha</taxon>
        <taxon>Sphaerularioidea</taxon>
        <taxon>Anguinidae</taxon>
        <taxon>Anguininae</taxon>
        <taxon>Ditylenchus</taxon>
    </lineage>
</organism>
<sequence>MFLKLTLQLTMLLNSQGDKAKAKSIWIEEPQLATVDKIVFDQCAAEAKSAVSLAKCVVHLLKSRDALKEEKKKL</sequence>
<keyword evidence="1" id="KW-1185">Reference proteome</keyword>
<dbReference type="AlphaFoldDB" id="A0A915EVB7"/>
<protein>
    <submittedName>
        <fullName evidence="2">Uncharacterized protein</fullName>
    </submittedName>
</protein>
<reference evidence="2" key="1">
    <citation type="submission" date="2022-11" db="UniProtKB">
        <authorList>
            <consortium name="WormBaseParasite"/>
        </authorList>
    </citation>
    <scope>IDENTIFICATION</scope>
</reference>
<evidence type="ECO:0000313" key="1">
    <source>
        <dbReference type="Proteomes" id="UP000887574"/>
    </source>
</evidence>
<name>A0A915EVB7_9BILA</name>
<dbReference type="WBParaSite" id="jg9639">
    <property type="protein sequence ID" value="jg9639"/>
    <property type="gene ID" value="jg9639"/>
</dbReference>
<proteinExistence type="predicted"/>
<evidence type="ECO:0000313" key="2">
    <source>
        <dbReference type="WBParaSite" id="jg9639"/>
    </source>
</evidence>